<gene>
    <name evidence="1" type="ORF">Cri9333_4881</name>
</gene>
<dbReference type="eggNOG" id="ENOG5032WJX">
    <property type="taxonomic scope" value="Bacteria"/>
</dbReference>
<protein>
    <submittedName>
        <fullName evidence="1">Uncharacterized protein</fullName>
    </submittedName>
</protein>
<evidence type="ECO:0000313" key="2">
    <source>
        <dbReference type="Proteomes" id="UP000010472"/>
    </source>
</evidence>
<evidence type="ECO:0000313" key="1">
    <source>
        <dbReference type="EMBL" id="AFZ15644.1"/>
    </source>
</evidence>
<dbReference type="Proteomes" id="UP000010472">
    <property type="component" value="Plasmid pCRI9333.04"/>
</dbReference>
<organism evidence="1 2">
    <name type="scientific">Crinalium epipsammum PCC 9333</name>
    <dbReference type="NCBI Taxonomy" id="1173022"/>
    <lineage>
        <taxon>Bacteria</taxon>
        <taxon>Bacillati</taxon>
        <taxon>Cyanobacteriota</taxon>
        <taxon>Cyanophyceae</taxon>
        <taxon>Gomontiellales</taxon>
        <taxon>Gomontiellaceae</taxon>
        <taxon>Crinalium</taxon>
    </lineage>
</organism>
<dbReference type="RefSeq" id="WP_015180024.1">
    <property type="nucleotide sequence ID" value="NC_019735.1"/>
</dbReference>
<dbReference type="AlphaFoldDB" id="K9W774"/>
<sequence length="170" mass="18491">MGLLKFITRKKLDASTEAGGQLAANDGTNHNLATNRVLAATDSSVPTPTNADFSSVRSVPVVQKPRYFNKAEADALRILAKQKKVQAEASVSAYKALKNIEDSDTTVHTTHRRYQSKVARTELEKKQADAQLAKNLHALRPEYATLHSEVKSAEVNAANAINAIKQSYGC</sequence>
<dbReference type="KEGG" id="cep:Cri9333_4881"/>
<dbReference type="HOGENOM" id="CLU_1584850_0_0_3"/>
<keyword evidence="2" id="KW-1185">Reference proteome</keyword>
<proteinExistence type="predicted"/>
<geneLocation type="plasmid" evidence="1 2">
    <name>pCRI9333.04</name>
</geneLocation>
<name>K9W774_9CYAN</name>
<reference evidence="1 2" key="1">
    <citation type="submission" date="2012-06" db="EMBL/GenBank/DDBJ databases">
        <title>Finished plasmid 4 of genome of Crinalium epipsammum PCC 9333.</title>
        <authorList>
            <consortium name="US DOE Joint Genome Institute"/>
            <person name="Gugger M."/>
            <person name="Coursin T."/>
            <person name="Rippka R."/>
            <person name="Tandeau De Marsac N."/>
            <person name="Huntemann M."/>
            <person name="Wei C.-L."/>
            <person name="Han J."/>
            <person name="Detter J.C."/>
            <person name="Han C."/>
            <person name="Tapia R."/>
            <person name="Davenport K."/>
            <person name="Daligault H."/>
            <person name="Erkkila T."/>
            <person name="Gu W."/>
            <person name="Munk A.C.C."/>
            <person name="Teshima H."/>
            <person name="Xu Y."/>
            <person name="Chain P."/>
            <person name="Chen A."/>
            <person name="Krypides N."/>
            <person name="Mavromatis K."/>
            <person name="Markowitz V."/>
            <person name="Szeto E."/>
            <person name="Ivanova N."/>
            <person name="Mikhailova N."/>
            <person name="Ovchinnikova G."/>
            <person name="Pagani I."/>
            <person name="Pati A."/>
            <person name="Goodwin L."/>
            <person name="Peters L."/>
            <person name="Pitluck S."/>
            <person name="Woyke T."/>
            <person name="Kerfeld C."/>
        </authorList>
    </citation>
    <scope>NUCLEOTIDE SEQUENCE [LARGE SCALE GENOMIC DNA]</scope>
    <source>
        <strain evidence="1 2">PCC 9333</strain>
        <plasmid evidence="2">Plasmid pCRI9333.04</plasmid>
    </source>
</reference>
<accession>K9W774</accession>
<keyword evidence="1" id="KW-0614">Plasmid</keyword>
<dbReference type="EMBL" id="CP003624">
    <property type="protein sequence ID" value="AFZ15644.1"/>
    <property type="molecule type" value="Genomic_DNA"/>
</dbReference>
<dbReference type="OrthoDB" id="455701at2"/>